<dbReference type="AlphaFoldDB" id="A0A378UZT3"/>
<dbReference type="EC" id="4.2.1.17" evidence="2"/>
<dbReference type="Gene3D" id="3.10.129.10">
    <property type="entry name" value="Hotdog Thioesterase"/>
    <property type="match status" value="1"/>
</dbReference>
<dbReference type="Proteomes" id="UP000255389">
    <property type="component" value="Unassembled WGS sequence"/>
</dbReference>
<comment type="similarity">
    <text evidence="1">Belongs to the enoyl-CoA hydratase/isomerase family.</text>
</comment>
<dbReference type="CDD" id="cd03450">
    <property type="entry name" value="NodN"/>
    <property type="match status" value="1"/>
</dbReference>
<dbReference type="InterPro" id="IPR002539">
    <property type="entry name" value="MaoC-like_dom"/>
</dbReference>
<dbReference type="InterPro" id="IPR029069">
    <property type="entry name" value="HotDog_dom_sf"/>
</dbReference>
<protein>
    <submittedName>
        <fullName evidence="2">Acyl dehydratase</fullName>
        <ecNumber evidence="2">4.2.1.17</ecNumber>
    </submittedName>
</protein>
<name>A0A378UZT3_MYCFO</name>
<evidence type="ECO:0000256" key="1">
    <source>
        <dbReference type="ARBA" id="ARBA00005254"/>
    </source>
</evidence>
<sequence>MPTDTHVVVCDDLDALRGLNCSELPSSDWWLIDQDVIDLFAHATGDHQWIHVDTERAAASAFGTTIAHGYLSLSLVGPLLASVLTVQNCSQVLNYGLEKVRFPAPLASGTRVRLQSRIAAVTEVPGGVSVTVHATLQAEGQNKPVCVAEAVYRYLS</sequence>
<dbReference type="PANTHER" id="PTHR42993">
    <property type="entry name" value="MAOC-LIKE DEHYDRATASE DOMAIN-CONTAINING PROTEIN"/>
    <property type="match status" value="1"/>
</dbReference>
<organism evidence="2 3">
    <name type="scientific">Mycolicibacterium fortuitum</name>
    <name type="common">Mycobacterium fortuitum</name>
    <dbReference type="NCBI Taxonomy" id="1766"/>
    <lineage>
        <taxon>Bacteria</taxon>
        <taxon>Bacillati</taxon>
        <taxon>Actinomycetota</taxon>
        <taxon>Actinomycetes</taxon>
        <taxon>Mycobacteriales</taxon>
        <taxon>Mycobacteriaceae</taxon>
        <taxon>Mycolicibacterium</taxon>
    </lineage>
</organism>
<dbReference type="Pfam" id="PF01575">
    <property type="entry name" value="MaoC_dehydratas"/>
    <property type="match status" value="1"/>
</dbReference>
<keyword evidence="2" id="KW-0456">Lyase</keyword>
<evidence type="ECO:0000313" key="2">
    <source>
        <dbReference type="EMBL" id="SUA03766.1"/>
    </source>
</evidence>
<evidence type="ECO:0000313" key="3">
    <source>
        <dbReference type="Proteomes" id="UP000255389"/>
    </source>
</evidence>
<dbReference type="EMBL" id="UGQY01000004">
    <property type="protein sequence ID" value="SUA03766.1"/>
    <property type="molecule type" value="Genomic_DNA"/>
</dbReference>
<reference evidence="2 3" key="1">
    <citation type="submission" date="2018-06" db="EMBL/GenBank/DDBJ databases">
        <authorList>
            <consortium name="Pathogen Informatics"/>
            <person name="Doyle S."/>
        </authorList>
    </citation>
    <scope>NUCLEOTIDE SEQUENCE [LARGE SCALE GENOMIC DNA]</scope>
    <source>
        <strain evidence="2 3">NCTC1542</strain>
    </source>
</reference>
<dbReference type="PANTHER" id="PTHR42993:SF1">
    <property type="entry name" value="MAOC-LIKE DEHYDRATASE DOMAIN-CONTAINING PROTEIN"/>
    <property type="match status" value="1"/>
</dbReference>
<dbReference type="RefSeq" id="WP_003881670.1">
    <property type="nucleotide sequence ID" value="NZ_CP110127.1"/>
</dbReference>
<dbReference type="InterPro" id="IPR039375">
    <property type="entry name" value="NodN-like"/>
</dbReference>
<proteinExistence type="inferred from homology"/>
<accession>A0A378UZT3</accession>
<dbReference type="SUPFAM" id="SSF54637">
    <property type="entry name" value="Thioesterase/thiol ester dehydrase-isomerase"/>
    <property type="match status" value="1"/>
</dbReference>
<gene>
    <name evidence="2" type="ORF">NCTC1542_05252</name>
</gene>
<dbReference type="GeneID" id="93410841"/>
<dbReference type="GO" id="GO:0004300">
    <property type="term" value="F:enoyl-CoA hydratase activity"/>
    <property type="evidence" value="ECO:0007669"/>
    <property type="project" value="UniProtKB-EC"/>
</dbReference>